<sequence>MAIANTSTAALCNKIALPISHGWHFRIVGWQNRKLPRPGANCTGLTLQSYAIREQVICFIFFGFKRF</sequence>
<name>A0AB72UFB0_9PROT</name>
<evidence type="ECO:0000313" key="1">
    <source>
        <dbReference type="EMBL" id="AJD52783.1"/>
    </source>
</evidence>
<evidence type="ECO:0000313" key="2">
    <source>
        <dbReference type="Proteomes" id="UP000007127"/>
    </source>
</evidence>
<dbReference type="KEGG" id="txi:TH3_13335"/>
<dbReference type="EMBL" id="CP004388">
    <property type="protein sequence ID" value="AJD52783.1"/>
    <property type="molecule type" value="Genomic_DNA"/>
</dbReference>
<protein>
    <submittedName>
        <fullName evidence="1">Uncharacterized protein</fullName>
    </submittedName>
</protein>
<dbReference type="Proteomes" id="UP000007127">
    <property type="component" value="Chromosome"/>
</dbReference>
<gene>
    <name evidence="1" type="ORF">TH3_13335</name>
</gene>
<reference evidence="1 2" key="1">
    <citation type="journal article" date="2012" name="J. Bacteriol.">
        <title>Genome sequence of Thalassospira xiamenensis type strain M-5.</title>
        <authorList>
            <person name="Lai Q."/>
            <person name="Shao Z."/>
        </authorList>
    </citation>
    <scope>NUCLEOTIDE SEQUENCE [LARGE SCALE GENOMIC DNA]</scope>
    <source>
        <strain evidence="1 2">M-5</strain>
    </source>
</reference>
<proteinExistence type="predicted"/>
<accession>A0AB72UFB0</accession>
<dbReference type="AlphaFoldDB" id="A0AB72UFB0"/>
<organism evidence="1 2">
    <name type="scientific">Thalassospira xiamenensis M-5 = DSM 17429</name>
    <dbReference type="NCBI Taxonomy" id="1123366"/>
    <lineage>
        <taxon>Bacteria</taxon>
        <taxon>Pseudomonadati</taxon>
        <taxon>Pseudomonadota</taxon>
        <taxon>Alphaproteobacteria</taxon>
        <taxon>Rhodospirillales</taxon>
        <taxon>Thalassospiraceae</taxon>
        <taxon>Thalassospira</taxon>
    </lineage>
</organism>